<dbReference type="GO" id="GO:0005829">
    <property type="term" value="C:cytosol"/>
    <property type="evidence" value="ECO:0007669"/>
    <property type="project" value="TreeGrafter"/>
</dbReference>
<dbReference type="EMBL" id="PEZI01000026">
    <property type="protein sequence ID" value="PIS14739.1"/>
    <property type="molecule type" value="Genomic_DNA"/>
</dbReference>
<feature type="modified residue" description="Glycine radical" evidence="3">
    <location>
        <position position="748"/>
    </location>
</feature>
<reference evidence="8" key="1">
    <citation type="submission" date="2017-09" db="EMBL/GenBank/DDBJ databases">
        <title>Depth-based differentiation of microbial function through sediment-hosted aquifers and enrichment of novel symbionts in the deep terrestrial subsurface.</title>
        <authorList>
            <person name="Probst A.J."/>
            <person name="Ladd B."/>
            <person name="Jarett J.K."/>
            <person name="Geller-Mcgrath D.E."/>
            <person name="Sieber C.M.K."/>
            <person name="Emerson J.B."/>
            <person name="Anantharaman K."/>
            <person name="Thomas B.C."/>
            <person name="Malmstrom R."/>
            <person name="Stieglmeier M."/>
            <person name="Klingl A."/>
            <person name="Woyke T."/>
            <person name="Ryan C.M."/>
            <person name="Banfield J.F."/>
        </authorList>
    </citation>
    <scope>NUCLEOTIDE SEQUENCE [LARGE SCALE GENOMIC DNA]</scope>
</reference>
<evidence type="ECO:0000313" key="8">
    <source>
        <dbReference type="Proteomes" id="UP000230775"/>
    </source>
</evidence>
<evidence type="ECO:0000259" key="6">
    <source>
        <dbReference type="PROSITE" id="PS51554"/>
    </source>
</evidence>
<dbReference type="Proteomes" id="UP000230775">
    <property type="component" value="Unassembled WGS sequence"/>
</dbReference>
<name>A0A2H0WS57_9BACT</name>
<evidence type="ECO:0000259" key="5">
    <source>
        <dbReference type="PROSITE" id="PS51149"/>
    </source>
</evidence>
<feature type="region of interest" description="Disordered" evidence="4">
    <location>
        <begin position="634"/>
        <end position="660"/>
    </location>
</feature>
<evidence type="ECO:0000313" key="7">
    <source>
        <dbReference type="EMBL" id="PIS14739.1"/>
    </source>
</evidence>
<dbReference type="PANTHER" id="PTHR43641">
    <property type="entry name" value="FORMATE ACETYLTRANSFERASE 3-RELATED"/>
    <property type="match status" value="1"/>
</dbReference>
<dbReference type="PROSITE" id="PS51149">
    <property type="entry name" value="GLY_RADICAL_2"/>
    <property type="match status" value="1"/>
</dbReference>
<keyword evidence="2" id="KW-0456">Lyase</keyword>
<accession>A0A2H0WS57</accession>
<dbReference type="InterPro" id="IPR051215">
    <property type="entry name" value="GRE"/>
</dbReference>
<dbReference type="InterPro" id="IPR004184">
    <property type="entry name" value="PFL_dom"/>
</dbReference>
<protein>
    <submittedName>
        <fullName evidence="7">Formate acetyltransferase</fullName>
    </submittedName>
</protein>
<organism evidence="7 8">
    <name type="scientific">Candidatus Shapirobacteria bacterium CG09_land_8_20_14_0_10_39_12</name>
    <dbReference type="NCBI Taxonomy" id="1974885"/>
    <lineage>
        <taxon>Bacteria</taxon>
        <taxon>Candidatus Shapironibacteriota</taxon>
    </lineage>
</organism>
<evidence type="ECO:0000256" key="2">
    <source>
        <dbReference type="ARBA" id="ARBA00023239"/>
    </source>
</evidence>
<dbReference type="InterPro" id="IPR001150">
    <property type="entry name" value="Gly_radical"/>
</dbReference>
<dbReference type="PROSITE" id="PS51554">
    <property type="entry name" value="PFL"/>
    <property type="match status" value="1"/>
</dbReference>
<proteinExistence type="predicted"/>
<dbReference type="Pfam" id="PF01228">
    <property type="entry name" value="Gly_radical"/>
    <property type="match status" value="1"/>
</dbReference>
<dbReference type="GO" id="GO:0016740">
    <property type="term" value="F:transferase activity"/>
    <property type="evidence" value="ECO:0007669"/>
    <property type="project" value="UniProtKB-KW"/>
</dbReference>
<evidence type="ECO:0000256" key="4">
    <source>
        <dbReference type="SAM" id="MobiDB-lite"/>
    </source>
</evidence>
<keyword evidence="7" id="KW-0808">Transferase</keyword>
<keyword evidence="1 3" id="KW-0556">Organic radical</keyword>
<dbReference type="AlphaFoldDB" id="A0A2H0WS57"/>
<gene>
    <name evidence="7" type="ORF">COT64_01115</name>
</gene>
<sequence>MRREFDIFSPGFIPLGVEALPTGEKPTFRERLDDLVKTKLEHTRIKQQLAIVMDYDDHSIIPPPAEIREMVDATSGSGMPIKDVRIREEFFGIESNHPSGGFFGAEMVGRNFRRLLEKHPPYIDPESSLAGGYMVNFGSYRKVGWNPDIPVPPELAATRKKYKLDGAIGAGQHFCQDLYIGLELGWQGILEKIARYRQVNPEKAGFYNGLEDVVVGMKSWIGRNAQEAGRMALEEQNPQLKENLLQMAEINECLVNEPPRNFREACQWILWYDMAARMYNGSGSLGRLDVLLQPYYDREKAAATLSNEEAIFHLACLLLRDTAYIQLGGPDENGKDVTSQLSYLVLEAAHRLKIPANIGVCVGENVDPGLLARGVKIMVEDKTGIPKFLGSDNTIAGFIKNGYPPELARKRAYSGCHWSAIPGREYTLNDCVKINFGVVFDVAFREMMADLQTPPSTGKLWQYFENHLTTAVEGTAESIDFQLTHMAEVFPELVLDLLCYGPIEKGLDASAGGSSPATSGVEFYNLCVDGAALATVADSFAAIEQRVEKEKRLSWQELLDHLDNNWEGIEGERARLMMKNIDHRYGFGNSEADEWAVKISKTFTNLVKEKPTPNGFNMIPGLFSWAATIGMGKTLGATPNGRKEGEPISHGSNPDPGFRKDGAPTALAVAVASVQSGWGNTAPLQLDIDPSGISTDNEVVEKHLIDLITTHFKKGGTQINLNIIDKKQILAANKDPLNFPGLIVRVTGFSAYWVSLSPEFRQLVVNRIVSTN</sequence>
<evidence type="ECO:0000256" key="3">
    <source>
        <dbReference type="PROSITE-ProRule" id="PRU00493"/>
    </source>
</evidence>
<dbReference type="Gene3D" id="3.20.70.20">
    <property type="match status" value="1"/>
</dbReference>
<dbReference type="SUPFAM" id="SSF51998">
    <property type="entry name" value="PFL-like glycyl radical enzymes"/>
    <property type="match status" value="1"/>
</dbReference>
<evidence type="ECO:0000256" key="1">
    <source>
        <dbReference type="ARBA" id="ARBA00022818"/>
    </source>
</evidence>
<feature type="domain" description="PFL" evidence="6">
    <location>
        <begin position="1"/>
        <end position="643"/>
    </location>
</feature>
<feature type="domain" description="Glycine radical" evidence="5">
    <location>
        <begin position="650"/>
        <end position="772"/>
    </location>
</feature>
<dbReference type="PANTHER" id="PTHR43641:SF2">
    <property type="entry name" value="DEHYDRATASE YBIW-RELATED"/>
    <property type="match status" value="1"/>
</dbReference>
<dbReference type="GO" id="GO:0016829">
    <property type="term" value="F:lyase activity"/>
    <property type="evidence" value="ECO:0007669"/>
    <property type="project" value="UniProtKB-KW"/>
</dbReference>
<dbReference type="Pfam" id="PF02901">
    <property type="entry name" value="PFL-like"/>
    <property type="match status" value="1"/>
</dbReference>
<comment type="caution">
    <text evidence="7">The sequence shown here is derived from an EMBL/GenBank/DDBJ whole genome shotgun (WGS) entry which is preliminary data.</text>
</comment>